<name>A0A2G9YQA8_9BACT</name>
<dbReference type="Pfam" id="PF13451">
    <property type="entry name" value="zf_Tbcl"/>
    <property type="match status" value="1"/>
</dbReference>
<dbReference type="InterPro" id="IPR026363">
    <property type="entry name" value="CxxC-x17-CxxC_dom"/>
</dbReference>
<organism evidence="4 5">
    <name type="scientific">Candidatus Nealsonbacteria bacterium CG23_combo_of_CG06-09_8_20_14_all_40_13</name>
    <dbReference type="NCBI Taxonomy" id="1974724"/>
    <lineage>
        <taxon>Bacteria</taxon>
        <taxon>Candidatus Nealsoniibacteriota</taxon>
    </lineage>
</organism>
<evidence type="ECO:0000313" key="5">
    <source>
        <dbReference type="Proteomes" id="UP000231567"/>
    </source>
</evidence>
<accession>A0A2G9YQA8</accession>
<feature type="domain" description="CxxC-x17-CxxC" evidence="3">
    <location>
        <begin position="57"/>
        <end position="91"/>
    </location>
</feature>
<protein>
    <submittedName>
        <fullName evidence="4">Zinc-binding protein</fullName>
    </submittedName>
</protein>
<evidence type="ECO:0000256" key="1">
    <source>
        <dbReference type="SAM" id="MobiDB-lite"/>
    </source>
</evidence>
<reference evidence="4 5" key="1">
    <citation type="submission" date="2017-09" db="EMBL/GenBank/DDBJ databases">
        <title>Depth-based differentiation of microbial function through sediment-hosted aquifers and enrichment of novel symbionts in the deep terrestrial subsurface.</title>
        <authorList>
            <person name="Probst A.J."/>
            <person name="Ladd B."/>
            <person name="Jarett J.K."/>
            <person name="Geller-Mcgrath D.E."/>
            <person name="Sieber C.M."/>
            <person name="Emerson J.B."/>
            <person name="Anantharaman K."/>
            <person name="Thomas B.C."/>
            <person name="Malmstrom R."/>
            <person name="Stieglmeier M."/>
            <person name="Klingl A."/>
            <person name="Woyke T."/>
            <person name="Ryan C.M."/>
            <person name="Banfield J.F."/>
        </authorList>
    </citation>
    <scope>NUCLEOTIDE SEQUENCE [LARGE SCALE GENOMIC DNA]</scope>
    <source>
        <strain evidence="4">CG23_combo_of_CG06-09_8_20_14_all_40_13</strain>
    </source>
</reference>
<comment type="caution">
    <text evidence="4">The sequence shown here is derived from an EMBL/GenBank/DDBJ whole genome shotgun (WGS) entry which is preliminary data.</text>
</comment>
<dbReference type="Pfam" id="PF23477">
    <property type="entry name" value="zf_Tbcl_2"/>
    <property type="match status" value="1"/>
</dbReference>
<dbReference type="EMBL" id="PCRM01000041">
    <property type="protein sequence ID" value="PIP21418.1"/>
    <property type="molecule type" value="Genomic_DNA"/>
</dbReference>
<dbReference type="InterPro" id="IPR025306">
    <property type="entry name" value="Zn-bnd_dom_prob"/>
</dbReference>
<dbReference type="AlphaFoldDB" id="A0A2G9YQA8"/>
<evidence type="ECO:0000259" key="2">
    <source>
        <dbReference type="Pfam" id="PF13451"/>
    </source>
</evidence>
<evidence type="ECO:0000313" key="4">
    <source>
        <dbReference type="EMBL" id="PIP21418.1"/>
    </source>
</evidence>
<gene>
    <name evidence="4" type="ORF">COX39_03045</name>
</gene>
<proteinExistence type="predicted"/>
<feature type="domain" description="Probable zinc-binding" evidence="2">
    <location>
        <begin position="4"/>
        <end position="50"/>
    </location>
</feature>
<evidence type="ECO:0000259" key="3">
    <source>
        <dbReference type="Pfam" id="PF23477"/>
    </source>
</evidence>
<sequence>MDFQDKTLTCKECGKDFTWTAGEQQFYQEKQLQNPPARCKDCRSARKQSRFGRSDVQFEITCKNCGKQDTVNFKPRDPSSVLCTECFRKERQAGEGQVKEEPAESQVKEESAEEKVKEEVKEKKE</sequence>
<feature type="region of interest" description="Disordered" evidence="1">
    <location>
        <begin position="92"/>
        <end position="125"/>
    </location>
</feature>
<dbReference type="Proteomes" id="UP000231567">
    <property type="component" value="Unassembled WGS sequence"/>
</dbReference>